<protein>
    <submittedName>
        <fullName evidence="1">Uncharacterized protein</fullName>
    </submittedName>
</protein>
<gene>
    <name evidence="1" type="ORF">O6H91_21G056200</name>
</gene>
<keyword evidence="2" id="KW-1185">Reference proteome</keyword>
<evidence type="ECO:0000313" key="2">
    <source>
        <dbReference type="Proteomes" id="UP001162992"/>
    </source>
</evidence>
<accession>A0ACC2AKS7</accession>
<dbReference type="EMBL" id="CM055112">
    <property type="protein sequence ID" value="KAJ7518111.1"/>
    <property type="molecule type" value="Genomic_DNA"/>
</dbReference>
<proteinExistence type="predicted"/>
<reference evidence="2" key="1">
    <citation type="journal article" date="2024" name="Proc. Natl. Acad. Sci. U.S.A.">
        <title>Extraordinary preservation of gene collinearity over three hundred million years revealed in homosporous lycophytes.</title>
        <authorList>
            <person name="Li C."/>
            <person name="Wickell D."/>
            <person name="Kuo L.Y."/>
            <person name="Chen X."/>
            <person name="Nie B."/>
            <person name="Liao X."/>
            <person name="Peng D."/>
            <person name="Ji J."/>
            <person name="Jenkins J."/>
            <person name="Williams M."/>
            <person name="Shu S."/>
            <person name="Plott C."/>
            <person name="Barry K."/>
            <person name="Rajasekar S."/>
            <person name="Grimwood J."/>
            <person name="Han X."/>
            <person name="Sun S."/>
            <person name="Hou Z."/>
            <person name="He W."/>
            <person name="Dai G."/>
            <person name="Sun C."/>
            <person name="Schmutz J."/>
            <person name="Leebens-Mack J.H."/>
            <person name="Li F.W."/>
            <person name="Wang L."/>
        </authorList>
    </citation>
    <scope>NUCLEOTIDE SEQUENCE [LARGE SCALE GENOMIC DNA]</scope>
    <source>
        <strain evidence="2">cv. PW_Plant_1</strain>
    </source>
</reference>
<dbReference type="Proteomes" id="UP001162992">
    <property type="component" value="Chromosome 21"/>
</dbReference>
<sequence length="381" mass="41418">MESSSSSEKTWWGGMAQARTRIQALADVLGPFQFLQTLEASETPNKDLLRDEALAEAIRSRLLDPQSGRGDDNLCNWLFDTYQTGDPDLQTLVLGFVPTICGAYLPRVARKPEEPLGGFEAVLLALYTVECKDRDGRAIVVNIPNLSQPSLYTPRVLSSNPTPMHVGLVSAPLEPQNEVKSTKRAIIVGIALELFLRKIAVMPARSKIELCVCARQWAMQGCSWVGQVDEIAELALVGSGASKGSVSGKQITEADRSGGASLLNAHSLHISSPEVERWRFGLEHEGESRVHLPLQILRPLLKILAHCLMAPMSFVELKAVASAATKALYARATHELIPEAILSTRSLLRLDQAAKMALLATTSASLSTPKPRKPEILLTST</sequence>
<organism evidence="1 2">
    <name type="scientific">Diphasiastrum complanatum</name>
    <name type="common">Issler's clubmoss</name>
    <name type="synonym">Lycopodium complanatum</name>
    <dbReference type="NCBI Taxonomy" id="34168"/>
    <lineage>
        <taxon>Eukaryota</taxon>
        <taxon>Viridiplantae</taxon>
        <taxon>Streptophyta</taxon>
        <taxon>Embryophyta</taxon>
        <taxon>Tracheophyta</taxon>
        <taxon>Lycopodiopsida</taxon>
        <taxon>Lycopodiales</taxon>
        <taxon>Lycopodiaceae</taxon>
        <taxon>Lycopodioideae</taxon>
        <taxon>Diphasiastrum</taxon>
    </lineage>
</organism>
<evidence type="ECO:0000313" key="1">
    <source>
        <dbReference type="EMBL" id="KAJ7518111.1"/>
    </source>
</evidence>
<name>A0ACC2AKS7_DIPCM</name>
<comment type="caution">
    <text evidence="1">The sequence shown here is derived from an EMBL/GenBank/DDBJ whole genome shotgun (WGS) entry which is preliminary data.</text>
</comment>